<accession>A0A5S4W2A8</accession>
<dbReference type="InterPro" id="IPR005064">
    <property type="entry name" value="BUG"/>
</dbReference>
<keyword evidence="3" id="KW-1185">Reference proteome</keyword>
<reference evidence="2 3" key="1">
    <citation type="submission" date="2019-08" db="EMBL/GenBank/DDBJ databases">
        <title>Bradyrhizobium hipponensis sp. nov., a rhizobium isolated from a Lupinus angustifolius root nodule in Tunisia.</title>
        <authorList>
            <person name="Off K."/>
            <person name="Rejili M."/>
            <person name="Mars M."/>
            <person name="Brachmann A."/>
            <person name="Marin M."/>
        </authorList>
    </citation>
    <scope>NUCLEOTIDE SEQUENCE [LARGE SCALE GENOMIC DNA]</scope>
    <source>
        <strain evidence="2 3">CTAW11</strain>
    </source>
</reference>
<dbReference type="Pfam" id="PF03401">
    <property type="entry name" value="TctC"/>
    <property type="match status" value="1"/>
</dbReference>
<name>A0A5S4W2A8_9BRAD</name>
<dbReference type="Gene3D" id="3.40.190.10">
    <property type="entry name" value="Periplasmic binding protein-like II"/>
    <property type="match status" value="1"/>
</dbReference>
<evidence type="ECO:0000256" key="1">
    <source>
        <dbReference type="ARBA" id="ARBA00006987"/>
    </source>
</evidence>
<dbReference type="CDD" id="cd07012">
    <property type="entry name" value="PBP2_Bug_TTT"/>
    <property type="match status" value="1"/>
</dbReference>
<dbReference type="PANTHER" id="PTHR42928">
    <property type="entry name" value="TRICARBOXYLATE-BINDING PROTEIN"/>
    <property type="match status" value="1"/>
</dbReference>
<comment type="similarity">
    <text evidence="1">Belongs to the UPF0065 (bug) family.</text>
</comment>
<gene>
    <name evidence="2" type="ORF">FXB38_33060</name>
</gene>
<protein>
    <submittedName>
        <fullName evidence="2">Tripartite tricarboxylate transporter substrate binding protein</fullName>
    </submittedName>
</protein>
<dbReference type="SUPFAM" id="SSF53850">
    <property type="entry name" value="Periplasmic binding protein-like II"/>
    <property type="match status" value="1"/>
</dbReference>
<organism evidence="2 3">
    <name type="scientific">Bradyrhizobium cytisi</name>
    <dbReference type="NCBI Taxonomy" id="515489"/>
    <lineage>
        <taxon>Bacteria</taxon>
        <taxon>Pseudomonadati</taxon>
        <taxon>Pseudomonadota</taxon>
        <taxon>Alphaproteobacteria</taxon>
        <taxon>Hyphomicrobiales</taxon>
        <taxon>Nitrobacteraceae</taxon>
        <taxon>Bradyrhizobium</taxon>
    </lineage>
</organism>
<evidence type="ECO:0000313" key="3">
    <source>
        <dbReference type="Proteomes" id="UP000324853"/>
    </source>
</evidence>
<sequence length="374" mass="39182">MPRSSCWCGPTSTSPGAGRRRLKIHKHCWRVSPAWRRKQFIKETREESVFHVARRRILAVLSGAVLAALPLQAVDAAYPEQLIKIIVTFPPGGSADTVIRALEPLVTAELRQSLVIENRAGAGGNIGMAAVAQAKPDGYTLGVAPAGALTVNPHLNSSMPFDPKDLAPITLLAEIPFVLVSSADIPAHNVAEAIALAKAKPGALSIGHGGNSTAMHLTAALFTQKTGIDMELVPYRGTAPASVDVLAGHVPFAVLDIPASMQLILDGKLNAIGVSSARRVPSLPDVPTLAESGIAGFESVGWFGLVAPSGTPPDIVVRLNEAFVKALKDPSVAGRIQTLGAEPAPTSPEEFGRFIQSESAKWGKLISEAGIKAN</sequence>
<dbReference type="InterPro" id="IPR042100">
    <property type="entry name" value="Bug_dom1"/>
</dbReference>
<dbReference type="Gene3D" id="3.40.190.150">
    <property type="entry name" value="Bordetella uptake gene, domain 1"/>
    <property type="match status" value="1"/>
</dbReference>
<dbReference type="EMBL" id="VSSR01000065">
    <property type="protein sequence ID" value="TYL75508.1"/>
    <property type="molecule type" value="Genomic_DNA"/>
</dbReference>
<evidence type="ECO:0000313" key="2">
    <source>
        <dbReference type="EMBL" id="TYL75508.1"/>
    </source>
</evidence>
<comment type="caution">
    <text evidence="2">The sequence shown here is derived from an EMBL/GenBank/DDBJ whole genome shotgun (WGS) entry which is preliminary data.</text>
</comment>
<dbReference type="OrthoDB" id="8208324at2"/>
<dbReference type="PIRSF" id="PIRSF017082">
    <property type="entry name" value="YflP"/>
    <property type="match status" value="1"/>
</dbReference>
<dbReference type="AlphaFoldDB" id="A0A5S4W2A8"/>
<dbReference type="PANTHER" id="PTHR42928:SF5">
    <property type="entry name" value="BLR1237 PROTEIN"/>
    <property type="match status" value="1"/>
</dbReference>
<dbReference type="Proteomes" id="UP000324853">
    <property type="component" value="Unassembled WGS sequence"/>
</dbReference>
<proteinExistence type="inferred from homology"/>